<dbReference type="InterPro" id="IPR012677">
    <property type="entry name" value="Nucleotide-bd_a/b_plait_sf"/>
</dbReference>
<dbReference type="InterPro" id="IPR034353">
    <property type="entry name" value="ABT1/ESF2_RRM"/>
</dbReference>
<dbReference type="RefSeq" id="XP_029217831.1">
    <property type="nucleotide sequence ID" value="XM_029366400.1"/>
</dbReference>
<dbReference type="GO" id="GO:0000447">
    <property type="term" value="P:endonucleolytic cleavage in ITS1 to separate SSU-rRNA from 5.8S rRNA and LSU-rRNA from tricistronic rRNA transcript (SSU-rRNA, 5.8S rRNA, LSU-rRNA)"/>
    <property type="evidence" value="ECO:0007669"/>
    <property type="project" value="TreeGrafter"/>
</dbReference>
<dbReference type="PANTHER" id="PTHR12311:SF7">
    <property type="entry name" value="ACTIVATOR OF BASAL TRANSCRIPTION 1"/>
    <property type="match status" value="1"/>
</dbReference>
<feature type="compositionally biased region" description="Low complexity" evidence="6">
    <location>
        <begin position="114"/>
        <end position="126"/>
    </location>
</feature>
<dbReference type="CDD" id="cd12263">
    <property type="entry name" value="RRM_ABT1_like"/>
    <property type="match status" value="1"/>
</dbReference>
<dbReference type="GO" id="GO:0005730">
    <property type="term" value="C:nucleolus"/>
    <property type="evidence" value="ECO:0007669"/>
    <property type="project" value="UniProtKB-SubCell"/>
</dbReference>
<organism evidence="8 9">
    <name type="scientific">Besnoitia besnoiti</name>
    <name type="common">Apicomplexan protozoan</name>
    <dbReference type="NCBI Taxonomy" id="94643"/>
    <lineage>
        <taxon>Eukaryota</taxon>
        <taxon>Sar</taxon>
        <taxon>Alveolata</taxon>
        <taxon>Apicomplexa</taxon>
        <taxon>Conoidasida</taxon>
        <taxon>Coccidia</taxon>
        <taxon>Eucoccidiorida</taxon>
        <taxon>Eimeriorina</taxon>
        <taxon>Sarcocystidae</taxon>
        <taxon>Besnoitia</taxon>
    </lineage>
</organism>
<dbReference type="GO" id="GO:0000480">
    <property type="term" value="P:endonucleolytic cleavage in 5'-ETS of tricistronic rRNA transcript (SSU-rRNA, 5.8S rRNA, LSU-rRNA)"/>
    <property type="evidence" value="ECO:0007669"/>
    <property type="project" value="TreeGrafter"/>
</dbReference>
<reference evidence="8 9" key="1">
    <citation type="submission" date="2017-09" db="EMBL/GenBank/DDBJ databases">
        <title>Genome sequencing of Besnoitia besnoiti strain Bb-Ger1.</title>
        <authorList>
            <person name="Schares G."/>
            <person name="Venepally P."/>
            <person name="Lorenzi H.A."/>
        </authorList>
    </citation>
    <scope>NUCLEOTIDE SEQUENCE [LARGE SCALE GENOMIC DNA]</scope>
    <source>
        <strain evidence="8 9">Bb-Ger1</strain>
    </source>
</reference>
<gene>
    <name evidence="8" type="ORF">BESB_080380</name>
</gene>
<comment type="caution">
    <text evidence="8">The sequence shown here is derived from an EMBL/GenBank/DDBJ whole genome shotgun (WGS) entry which is preliminary data.</text>
</comment>
<dbReference type="InterPro" id="IPR035979">
    <property type="entry name" value="RBD_domain_sf"/>
</dbReference>
<protein>
    <submittedName>
        <fullName evidence="8">Putative pre-rRNA-processing protein</fullName>
    </submittedName>
</protein>
<evidence type="ECO:0000256" key="3">
    <source>
        <dbReference type="ARBA" id="ARBA00022884"/>
    </source>
</evidence>
<dbReference type="GO" id="GO:0003723">
    <property type="term" value="F:RNA binding"/>
    <property type="evidence" value="ECO:0007669"/>
    <property type="project" value="UniProtKB-UniRule"/>
</dbReference>
<dbReference type="PROSITE" id="PS50102">
    <property type="entry name" value="RRM"/>
    <property type="match status" value="1"/>
</dbReference>
<dbReference type="VEuPathDB" id="ToxoDB:BESB_080380"/>
<keyword evidence="4" id="KW-0539">Nucleus</keyword>
<dbReference type="InterPro" id="IPR039119">
    <property type="entry name" value="ABT1/Esf2"/>
</dbReference>
<dbReference type="AlphaFoldDB" id="A0A2A9MEL2"/>
<dbReference type="Proteomes" id="UP000224006">
    <property type="component" value="Chromosome VII"/>
</dbReference>
<evidence type="ECO:0000313" key="9">
    <source>
        <dbReference type="Proteomes" id="UP000224006"/>
    </source>
</evidence>
<feature type="compositionally biased region" description="Acidic residues" evidence="6">
    <location>
        <begin position="251"/>
        <end position="261"/>
    </location>
</feature>
<evidence type="ECO:0000256" key="6">
    <source>
        <dbReference type="SAM" id="MobiDB-lite"/>
    </source>
</evidence>
<dbReference type="KEGG" id="bbes:BESB_080380"/>
<sequence length="312" mass="34895">MGTDPSAPNVASAEAHVPAVKLAAKGNIVHKKHRVDGRGESGADSACCPSPFRSCAPALSLKEQKKQEPGILYISRIPPWMTRAALRQYFERFGKLGRLHIKDYASPEQHCKRPSASSSRPSSVSSAVPTEGWLEFLDKRVARRVAQLLNGQAIGGKKRKSRWREDLWCLNYLKGFTWQQLIEEKVYKHRVREARLNAALNEVKRQNTLYLELVDEQRRLQKMEAKRAAKGRGKRGEDDEESPSESGSDSADAEETLEKEEEAVKAKKRRLGDHPKSRKASSQVPTKKGETPTAAKTATRAISDDVLDQFVL</sequence>
<dbReference type="GO" id="GO:0034462">
    <property type="term" value="P:small-subunit processome assembly"/>
    <property type="evidence" value="ECO:0007669"/>
    <property type="project" value="TreeGrafter"/>
</dbReference>
<dbReference type="OrthoDB" id="287393at2759"/>
<evidence type="ECO:0000256" key="1">
    <source>
        <dbReference type="ARBA" id="ARBA00004604"/>
    </source>
</evidence>
<feature type="region of interest" description="Disordered" evidence="6">
    <location>
        <begin position="224"/>
        <end position="304"/>
    </location>
</feature>
<feature type="domain" description="RRM" evidence="7">
    <location>
        <begin position="70"/>
        <end position="166"/>
    </location>
</feature>
<keyword evidence="3 5" id="KW-0694">RNA-binding</keyword>
<dbReference type="GeneID" id="40312965"/>
<dbReference type="PANTHER" id="PTHR12311">
    <property type="entry name" value="ACTIVATOR OF BASAL TRANSCRIPTION 1"/>
    <property type="match status" value="1"/>
</dbReference>
<evidence type="ECO:0000256" key="5">
    <source>
        <dbReference type="PROSITE-ProRule" id="PRU00176"/>
    </source>
</evidence>
<comment type="similarity">
    <text evidence="2">Belongs to the ESF2/ABP1 family.</text>
</comment>
<dbReference type="EMBL" id="NWUJ01000008">
    <property type="protein sequence ID" value="PFH33822.1"/>
    <property type="molecule type" value="Genomic_DNA"/>
</dbReference>
<name>A0A2A9MEL2_BESBE</name>
<evidence type="ECO:0000256" key="2">
    <source>
        <dbReference type="ARBA" id="ARBA00005819"/>
    </source>
</evidence>
<evidence type="ECO:0000313" key="8">
    <source>
        <dbReference type="EMBL" id="PFH33822.1"/>
    </source>
</evidence>
<dbReference type="InterPro" id="IPR000504">
    <property type="entry name" value="RRM_dom"/>
</dbReference>
<keyword evidence="9" id="KW-1185">Reference proteome</keyword>
<dbReference type="STRING" id="94643.A0A2A9MEL2"/>
<evidence type="ECO:0000259" key="7">
    <source>
        <dbReference type="PROSITE" id="PS50102"/>
    </source>
</evidence>
<proteinExistence type="inferred from homology"/>
<accession>A0A2A9MEL2</accession>
<comment type="subcellular location">
    <subcellularLocation>
        <location evidence="1">Nucleus</location>
        <location evidence="1">Nucleolus</location>
    </subcellularLocation>
</comment>
<dbReference type="GO" id="GO:0000472">
    <property type="term" value="P:endonucleolytic cleavage to generate mature 5'-end of SSU-rRNA from (SSU-rRNA, 5.8S rRNA, LSU-rRNA)"/>
    <property type="evidence" value="ECO:0007669"/>
    <property type="project" value="TreeGrafter"/>
</dbReference>
<evidence type="ECO:0000256" key="4">
    <source>
        <dbReference type="ARBA" id="ARBA00023242"/>
    </source>
</evidence>
<dbReference type="Gene3D" id="3.30.70.330">
    <property type="match status" value="1"/>
</dbReference>
<dbReference type="SUPFAM" id="SSF54928">
    <property type="entry name" value="RNA-binding domain, RBD"/>
    <property type="match status" value="1"/>
</dbReference>
<feature type="region of interest" description="Disordered" evidence="6">
    <location>
        <begin position="107"/>
        <end position="126"/>
    </location>
</feature>
<feature type="compositionally biased region" description="Basic residues" evidence="6">
    <location>
        <begin position="266"/>
        <end position="279"/>
    </location>
</feature>